<evidence type="ECO:0000313" key="2">
    <source>
        <dbReference type="Proteomes" id="UP001642360"/>
    </source>
</evidence>
<evidence type="ECO:0000313" key="1">
    <source>
        <dbReference type="EMBL" id="CAK9159559.1"/>
    </source>
</evidence>
<sequence length="54" mass="6069">MVVKHILEERRRVVEVVFTVFVEMLREGGCAVDLTPEGGAWELKLGLRQNGGML</sequence>
<name>A0ABC8SQY5_9AQUA</name>
<dbReference type="Proteomes" id="UP001642360">
    <property type="component" value="Unassembled WGS sequence"/>
</dbReference>
<comment type="caution">
    <text evidence="1">The sequence shown here is derived from an EMBL/GenBank/DDBJ whole genome shotgun (WGS) entry which is preliminary data.</text>
</comment>
<dbReference type="AlphaFoldDB" id="A0ABC8SQY5"/>
<accession>A0ABC8SQY5</accession>
<keyword evidence="2" id="KW-1185">Reference proteome</keyword>
<gene>
    <name evidence="1" type="ORF">ILEXP_LOCUS28257</name>
</gene>
<proteinExistence type="predicted"/>
<protein>
    <submittedName>
        <fullName evidence="1">Uncharacterized protein</fullName>
    </submittedName>
</protein>
<reference evidence="1 2" key="1">
    <citation type="submission" date="2024-02" db="EMBL/GenBank/DDBJ databases">
        <authorList>
            <person name="Vignale AGUSTIN F."/>
            <person name="Sosa J E."/>
            <person name="Modenutti C."/>
        </authorList>
    </citation>
    <scope>NUCLEOTIDE SEQUENCE [LARGE SCALE GENOMIC DNA]</scope>
</reference>
<dbReference type="EMBL" id="CAUOFW020003380">
    <property type="protein sequence ID" value="CAK9159559.1"/>
    <property type="molecule type" value="Genomic_DNA"/>
</dbReference>
<organism evidence="1 2">
    <name type="scientific">Ilex paraguariensis</name>
    <name type="common">yerba mate</name>
    <dbReference type="NCBI Taxonomy" id="185542"/>
    <lineage>
        <taxon>Eukaryota</taxon>
        <taxon>Viridiplantae</taxon>
        <taxon>Streptophyta</taxon>
        <taxon>Embryophyta</taxon>
        <taxon>Tracheophyta</taxon>
        <taxon>Spermatophyta</taxon>
        <taxon>Magnoliopsida</taxon>
        <taxon>eudicotyledons</taxon>
        <taxon>Gunneridae</taxon>
        <taxon>Pentapetalae</taxon>
        <taxon>asterids</taxon>
        <taxon>campanulids</taxon>
        <taxon>Aquifoliales</taxon>
        <taxon>Aquifoliaceae</taxon>
        <taxon>Ilex</taxon>
    </lineage>
</organism>
<feature type="non-terminal residue" evidence="1">
    <location>
        <position position="54"/>
    </location>
</feature>